<keyword evidence="2" id="KW-0808">Transferase</keyword>
<evidence type="ECO:0000313" key="2">
    <source>
        <dbReference type="EMBL" id="GJT78605.1"/>
    </source>
</evidence>
<feature type="compositionally biased region" description="Basic and acidic residues" evidence="1">
    <location>
        <begin position="252"/>
        <end position="263"/>
    </location>
</feature>
<protein>
    <submittedName>
        <fullName evidence="2">Reverse transcriptase domain-containing protein</fullName>
    </submittedName>
</protein>
<dbReference type="SUPFAM" id="SSF48371">
    <property type="entry name" value="ARM repeat"/>
    <property type="match status" value="1"/>
</dbReference>
<keyword evidence="2" id="KW-0695">RNA-directed DNA polymerase</keyword>
<reference evidence="2" key="2">
    <citation type="submission" date="2022-01" db="EMBL/GenBank/DDBJ databases">
        <authorList>
            <person name="Yamashiro T."/>
            <person name="Shiraishi A."/>
            <person name="Satake H."/>
            <person name="Nakayama K."/>
        </authorList>
    </citation>
    <scope>NUCLEOTIDE SEQUENCE</scope>
</reference>
<keyword evidence="3" id="KW-1185">Reference proteome</keyword>
<organism evidence="2 3">
    <name type="scientific">Tanacetum coccineum</name>
    <dbReference type="NCBI Taxonomy" id="301880"/>
    <lineage>
        <taxon>Eukaryota</taxon>
        <taxon>Viridiplantae</taxon>
        <taxon>Streptophyta</taxon>
        <taxon>Embryophyta</taxon>
        <taxon>Tracheophyta</taxon>
        <taxon>Spermatophyta</taxon>
        <taxon>Magnoliopsida</taxon>
        <taxon>eudicotyledons</taxon>
        <taxon>Gunneridae</taxon>
        <taxon>Pentapetalae</taxon>
        <taxon>asterids</taxon>
        <taxon>campanulids</taxon>
        <taxon>Asterales</taxon>
        <taxon>Asteraceae</taxon>
        <taxon>Asteroideae</taxon>
        <taxon>Anthemideae</taxon>
        <taxon>Anthemidinae</taxon>
        <taxon>Tanacetum</taxon>
    </lineage>
</organism>
<evidence type="ECO:0000256" key="1">
    <source>
        <dbReference type="SAM" id="MobiDB-lite"/>
    </source>
</evidence>
<gene>
    <name evidence="2" type="ORF">Tco_1045330</name>
</gene>
<feature type="region of interest" description="Disordered" evidence="1">
    <location>
        <begin position="220"/>
        <end position="323"/>
    </location>
</feature>
<keyword evidence="2" id="KW-0548">Nucleotidyltransferase</keyword>
<feature type="compositionally biased region" description="Pro residues" evidence="1">
    <location>
        <begin position="232"/>
        <end position="247"/>
    </location>
</feature>
<dbReference type="InterPro" id="IPR016024">
    <property type="entry name" value="ARM-type_fold"/>
</dbReference>
<accession>A0ABQ5GSJ9</accession>
<dbReference type="Proteomes" id="UP001151760">
    <property type="component" value="Unassembled WGS sequence"/>
</dbReference>
<comment type="caution">
    <text evidence="2">The sequence shown here is derived from an EMBL/GenBank/DDBJ whole genome shotgun (WGS) entry which is preliminary data.</text>
</comment>
<proteinExistence type="predicted"/>
<name>A0ABQ5GSJ9_9ASTR</name>
<sequence length="351" mass="39666">MRITRNNQSLNYKVYKDFRLKTLGFTEWLELHNLASKSQGATVDQLLKNLKAKFKWIDPTADKLGITSPPQLTDFEFPHADLKRKRIAEILQEGVTSATSSKVIKELEEGILYFNGNFDLVFRRRSEYALASTVQLIRIQNLIKINSEYAQEVYENLIFQIESRPDFVEAREIVEMNLDGLEDSTVTYTEVSSPFEDLSDIGSPGVVVYGYDGLPMHPPSPDYMSAPKEPKQAPPSPVYVPYVPEPVYPEFMPHEDDVLPAKEGDDDEDDDESSDDDEDDDDDVEEDEDEDEEENLSPADCVSPPAYHVTARMSIRPQTPIPFPSEEEVDILLAISTLPPSPLTPYSSPLP</sequence>
<dbReference type="GO" id="GO:0003964">
    <property type="term" value="F:RNA-directed DNA polymerase activity"/>
    <property type="evidence" value="ECO:0007669"/>
    <property type="project" value="UniProtKB-KW"/>
</dbReference>
<feature type="compositionally biased region" description="Acidic residues" evidence="1">
    <location>
        <begin position="264"/>
        <end position="295"/>
    </location>
</feature>
<dbReference type="EMBL" id="BQNB010018818">
    <property type="protein sequence ID" value="GJT78605.1"/>
    <property type="molecule type" value="Genomic_DNA"/>
</dbReference>
<reference evidence="2" key="1">
    <citation type="journal article" date="2022" name="Int. J. Mol. Sci.">
        <title>Draft Genome of Tanacetum Coccineum: Genomic Comparison of Closely Related Tanacetum-Family Plants.</title>
        <authorList>
            <person name="Yamashiro T."/>
            <person name="Shiraishi A."/>
            <person name="Nakayama K."/>
            <person name="Satake H."/>
        </authorList>
    </citation>
    <scope>NUCLEOTIDE SEQUENCE</scope>
</reference>
<evidence type="ECO:0000313" key="3">
    <source>
        <dbReference type="Proteomes" id="UP001151760"/>
    </source>
</evidence>